<evidence type="ECO:0000313" key="4">
    <source>
        <dbReference type="Proteomes" id="UP001497623"/>
    </source>
</evidence>
<evidence type="ECO:0000259" key="2">
    <source>
        <dbReference type="PROSITE" id="PS50104"/>
    </source>
</evidence>
<proteinExistence type="predicted"/>
<dbReference type="GO" id="GO:0008063">
    <property type="term" value="P:Toll signaling pathway"/>
    <property type="evidence" value="ECO:0007669"/>
    <property type="project" value="TreeGrafter"/>
</dbReference>
<dbReference type="SUPFAM" id="SSF52200">
    <property type="entry name" value="Toll/Interleukin receptor TIR domain"/>
    <property type="match status" value="1"/>
</dbReference>
<dbReference type="GO" id="GO:0034142">
    <property type="term" value="P:toll-like receptor 4 signaling pathway"/>
    <property type="evidence" value="ECO:0007669"/>
    <property type="project" value="TreeGrafter"/>
</dbReference>
<dbReference type="Gene3D" id="3.40.50.10140">
    <property type="entry name" value="Toll/interleukin-1 receptor homology (TIR) domain"/>
    <property type="match status" value="1"/>
</dbReference>
<dbReference type="SUPFAM" id="SSF47986">
    <property type="entry name" value="DEATH domain"/>
    <property type="match status" value="1"/>
</dbReference>
<evidence type="ECO:0000313" key="3">
    <source>
        <dbReference type="EMBL" id="CAL4122493.1"/>
    </source>
</evidence>
<dbReference type="InterPro" id="IPR017281">
    <property type="entry name" value="Myelin_different_resp_MyD88"/>
</dbReference>
<dbReference type="Proteomes" id="UP001497623">
    <property type="component" value="Unassembled WGS sequence"/>
</dbReference>
<keyword evidence="4" id="KW-1185">Reference proteome</keyword>
<protein>
    <recommendedName>
        <fullName evidence="2">TIR domain-containing protein</fullName>
    </recommendedName>
</protein>
<dbReference type="Gene3D" id="1.10.533.10">
    <property type="entry name" value="Death Domain, Fas"/>
    <property type="match status" value="1"/>
</dbReference>
<sequence length="374" mass="41898">MSTNRRNEVKEASIRIIRPQTYPLFESRLDSLKLLLTKQGFHRDWRGLAELASLDVAAMGSGKISPTRYTLIEWGKKGGLIKDLWLHLETIDRFDVIDDTLEAIYSDYDRVDGKVPPLPPLDDQVIDELASVDANVLTIDDKNNLAKGMGLQRYDALVLSSDEDSDFVQEMVEKLEGEYGLKLVLKDRDLLGGLHLEPETIARLITERCNRVIVVLSPEFLNSNTNLYFTNFAQSLSIEQRRRILIPCLTKPCQKPALISFCHSLDYYRAKGYWNYWEKLRDSIDAEPRQPIRSGVIIAELPSPSSPTTRTPSSPSAASTAIVGSFPPNALESPSAMSPATSALSSSGPVNFRFSKLFKFPGTKSKSRERLSSE</sequence>
<dbReference type="Pfam" id="PF13676">
    <property type="entry name" value="TIR_2"/>
    <property type="match status" value="1"/>
</dbReference>
<dbReference type="PANTHER" id="PTHR15079">
    <property type="entry name" value="MYD88"/>
    <property type="match status" value="1"/>
</dbReference>
<dbReference type="PROSITE" id="PS50104">
    <property type="entry name" value="TIR"/>
    <property type="match status" value="1"/>
</dbReference>
<comment type="caution">
    <text evidence="3">The sequence shown here is derived from an EMBL/GenBank/DDBJ whole genome shotgun (WGS) entry which is preliminary data.</text>
</comment>
<dbReference type="InterPro" id="IPR011029">
    <property type="entry name" value="DEATH-like_dom_sf"/>
</dbReference>
<dbReference type="GO" id="GO:0050830">
    <property type="term" value="P:defense response to Gram-positive bacterium"/>
    <property type="evidence" value="ECO:0007669"/>
    <property type="project" value="TreeGrafter"/>
</dbReference>
<feature type="non-terminal residue" evidence="3">
    <location>
        <position position="374"/>
    </location>
</feature>
<name>A0AAV2RGI8_MEGNR</name>
<dbReference type="InterPro" id="IPR035897">
    <property type="entry name" value="Toll_tir_struct_dom_sf"/>
</dbReference>
<gene>
    <name evidence="3" type="ORF">MNOR_LOCUS23215</name>
</gene>
<dbReference type="GO" id="GO:0002755">
    <property type="term" value="P:MyD88-dependent toll-like receptor signaling pathway"/>
    <property type="evidence" value="ECO:0007669"/>
    <property type="project" value="InterPro"/>
</dbReference>
<accession>A0AAV2RGI8</accession>
<dbReference type="PANTHER" id="PTHR15079:SF3">
    <property type="entry name" value="MYELOID DIFFERENTIATION PRIMARY RESPONSE PROTEIN MYD88"/>
    <property type="match status" value="1"/>
</dbReference>
<feature type="compositionally biased region" description="Low complexity" evidence="1">
    <location>
        <begin position="302"/>
        <end position="320"/>
    </location>
</feature>
<dbReference type="GO" id="GO:0043123">
    <property type="term" value="P:positive regulation of canonical NF-kappaB signal transduction"/>
    <property type="evidence" value="ECO:0007669"/>
    <property type="project" value="InterPro"/>
</dbReference>
<dbReference type="GO" id="GO:0035325">
    <property type="term" value="F:Toll-like receptor binding"/>
    <property type="evidence" value="ECO:0007669"/>
    <property type="project" value="TreeGrafter"/>
</dbReference>
<reference evidence="3 4" key="1">
    <citation type="submission" date="2024-05" db="EMBL/GenBank/DDBJ databases">
        <authorList>
            <person name="Wallberg A."/>
        </authorList>
    </citation>
    <scope>NUCLEOTIDE SEQUENCE [LARGE SCALE GENOMIC DNA]</scope>
</reference>
<evidence type="ECO:0000256" key="1">
    <source>
        <dbReference type="SAM" id="MobiDB-lite"/>
    </source>
</evidence>
<feature type="region of interest" description="Disordered" evidence="1">
    <location>
        <begin position="297"/>
        <end position="320"/>
    </location>
</feature>
<dbReference type="GO" id="GO:0070976">
    <property type="term" value="F:TIR domain binding"/>
    <property type="evidence" value="ECO:0007669"/>
    <property type="project" value="InterPro"/>
</dbReference>
<organism evidence="3 4">
    <name type="scientific">Meganyctiphanes norvegica</name>
    <name type="common">Northern krill</name>
    <name type="synonym">Thysanopoda norvegica</name>
    <dbReference type="NCBI Taxonomy" id="48144"/>
    <lineage>
        <taxon>Eukaryota</taxon>
        <taxon>Metazoa</taxon>
        <taxon>Ecdysozoa</taxon>
        <taxon>Arthropoda</taxon>
        <taxon>Crustacea</taxon>
        <taxon>Multicrustacea</taxon>
        <taxon>Malacostraca</taxon>
        <taxon>Eumalacostraca</taxon>
        <taxon>Eucarida</taxon>
        <taxon>Euphausiacea</taxon>
        <taxon>Euphausiidae</taxon>
        <taxon>Meganyctiphanes</taxon>
    </lineage>
</organism>
<dbReference type="InterPro" id="IPR000157">
    <property type="entry name" value="TIR_dom"/>
</dbReference>
<feature type="domain" description="TIR" evidence="2">
    <location>
        <begin position="152"/>
        <end position="284"/>
    </location>
</feature>
<dbReference type="GO" id="GO:0045087">
    <property type="term" value="P:innate immune response"/>
    <property type="evidence" value="ECO:0007669"/>
    <property type="project" value="TreeGrafter"/>
</dbReference>
<dbReference type="AlphaFoldDB" id="A0AAV2RGI8"/>
<dbReference type="EMBL" id="CAXKWB010020258">
    <property type="protein sequence ID" value="CAL4122493.1"/>
    <property type="molecule type" value="Genomic_DNA"/>
</dbReference>
<dbReference type="GO" id="GO:0005886">
    <property type="term" value="C:plasma membrane"/>
    <property type="evidence" value="ECO:0007669"/>
    <property type="project" value="TreeGrafter"/>
</dbReference>